<evidence type="ECO:0000313" key="4">
    <source>
        <dbReference type="Proteomes" id="UP000236318"/>
    </source>
</evidence>
<keyword evidence="4" id="KW-1185">Reference proteome</keyword>
<protein>
    <recommendedName>
        <fullName evidence="2">ESX-1 secretion-associated protein EspA/EspE-like domain-containing protein</fullName>
    </recommendedName>
</protein>
<proteinExistence type="predicted"/>
<evidence type="ECO:0000256" key="1">
    <source>
        <dbReference type="SAM" id="MobiDB-lite"/>
    </source>
</evidence>
<dbReference type="Pfam" id="PF18879">
    <property type="entry name" value="EspA_EspE"/>
    <property type="match status" value="1"/>
</dbReference>
<feature type="domain" description="ESX-1 secretion-associated protein EspA/EspE-like" evidence="2">
    <location>
        <begin position="98"/>
        <end position="176"/>
    </location>
</feature>
<feature type="compositionally biased region" description="Low complexity" evidence="1">
    <location>
        <begin position="328"/>
        <end position="341"/>
    </location>
</feature>
<gene>
    <name evidence="3" type="ORF">MAAFP003_3684</name>
</gene>
<sequence length="413" mass="42765">MNVFVDAARLIANLGGIGAQFNGSGSASYGGEYIASSVTSMSADALSGGLVGYKMVQQYRLSRNMSPEELEEMNKGMKDSTSLILKTLTVVDVVELMTGFGPPCDGGDFAAGSQQLIEISDQLMSALPDDDWQGDASQAYAQQVTALRTLAQGMAELDRQLADITKNQAEWVTHMRLAFGILKDLLMAAFGIEVALKIAVPAPAGLALAETFATTVAVLGIAAASSFVFTLLRYSQDNAGKANEIISKYQKLAPVPTGPTSAESHVATALKSTTPDFGEVSRQMTDVFSAVELATPARPDASTKQSTPAGAGETSQRRGVLDARDEAAAATSSSGAPTLAPIAQMPGKAAQLSQTAGPRPIYPVPRTGQKAGLAEDDGFADDVDDGVAAPGAQGTERAPIAFAAPEATVRRAG</sequence>
<feature type="compositionally biased region" description="Basic and acidic residues" evidence="1">
    <location>
        <begin position="315"/>
        <end position="327"/>
    </location>
</feature>
<dbReference type="AlphaFoldDB" id="A0A2K4YDY0"/>
<name>A0A2K4YDY0_9MYCO</name>
<dbReference type="RefSeq" id="WP_096289115.1">
    <property type="nucleotide sequence ID" value="NZ_FXEG02000003.1"/>
</dbReference>
<accession>A0A2K4YDY0</accession>
<comment type="caution">
    <text evidence="3">The sequence shown here is derived from an EMBL/GenBank/DDBJ whole genome shotgun (WGS) entry which is preliminary data.</text>
</comment>
<dbReference type="OrthoDB" id="4677793at2"/>
<dbReference type="InterPro" id="IPR043796">
    <property type="entry name" value="ESX-1_EspA/EspE-like"/>
</dbReference>
<dbReference type="Proteomes" id="UP000236318">
    <property type="component" value="Unassembled WGS sequence"/>
</dbReference>
<feature type="compositionally biased region" description="Acidic residues" evidence="1">
    <location>
        <begin position="374"/>
        <end position="385"/>
    </location>
</feature>
<evidence type="ECO:0000313" key="3">
    <source>
        <dbReference type="EMBL" id="SOX55002.1"/>
    </source>
</evidence>
<organism evidence="3 4">
    <name type="scientific">Mycobacterium ahvazicum</name>
    <dbReference type="NCBI Taxonomy" id="1964395"/>
    <lineage>
        <taxon>Bacteria</taxon>
        <taxon>Bacillati</taxon>
        <taxon>Actinomycetota</taxon>
        <taxon>Actinomycetes</taxon>
        <taxon>Mycobacteriales</taxon>
        <taxon>Mycobacteriaceae</taxon>
        <taxon>Mycobacterium</taxon>
        <taxon>Mycobacterium simiae complex</taxon>
    </lineage>
</organism>
<evidence type="ECO:0000259" key="2">
    <source>
        <dbReference type="Pfam" id="PF18879"/>
    </source>
</evidence>
<feature type="region of interest" description="Disordered" evidence="1">
    <location>
        <begin position="294"/>
        <end position="413"/>
    </location>
</feature>
<reference evidence="3" key="1">
    <citation type="submission" date="2018-01" db="EMBL/GenBank/DDBJ databases">
        <authorList>
            <consortium name="Urmite Genomes"/>
        </authorList>
    </citation>
    <scope>NUCLEOTIDE SEQUENCE [LARGE SCALE GENOMIC DNA]</scope>
    <source>
        <strain evidence="3">AFP003</strain>
    </source>
</reference>
<dbReference type="EMBL" id="FXEG02000003">
    <property type="protein sequence ID" value="SOX55002.1"/>
    <property type="molecule type" value="Genomic_DNA"/>
</dbReference>